<keyword evidence="2" id="KW-0812">Transmembrane</keyword>
<protein>
    <submittedName>
        <fullName evidence="3">Uncharacterized protein</fullName>
    </submittedName>
</protein>
<gene>
    <name evidence="3" type="ORF">POL67_29125</name>
</gene>
<feature type="compositionally biased region" description="Polar residues" evidence="1">
    <location>
        <begin position="1"/>
        <end position="16"/>
    </location>
</feature>
<evidence type="ECO:0000313" key="4">
    <source>
        <dbReference type="Proteomes" id="UP001221411"/>
    </source>
</evidence>
<organism evidence="3 4">
    <name type="scientific">Polyangium mundeleinium</name>
    <dbReference type="NCBI Taxonomy" id="2995306"/>
    <lineage>
        <taxon>Bacteria</taxon>
        <taxon>Pseudomonadati</taxon>
        <taxon>Myxococcota</taxon>
        <taxon>Polyangia</taxon>
        <taxon>Polyangiales</taxon>
        <taxon>Polyangiaceae</taxon>
        <taxon>Polyangium</taxon>
    </lineage>
</organism>
<sequence>MATMQTTQTPFSSTTALGVPDRGVDRPEDRPGVPMETAPRPVGGAHWTTPERQVPTVPVLKRMEIDALTPAFGTAQPPKGLSGAIRRLAYTVPQHKARRWMMLLMADRVDVIENRIASAPKWLAVALPLVAIGVGIGLARGRKRTFWQRVFA</sequence>
<proteinExistence type="predicted"/>
<evidence type="ECO:0000313" key="3">
    <source>
        <dbReference type="EMBL" id="MDC0745430.1"/>
    </source>
</evidence>
<dbReference type="Proteomes" id="UP001221411">
    <property type="component" value="Unassembled WGS sequence"/>
</dbReference>
<keyword evidence="2" id="KW-0472">Membrane</keyword>
<feature type="region of interest" description="Disordered" evidence="1">
    <location>
        <begin position="1"/>
        <end position="53"/>
    </location>
</feature>
<evidence type="ECO:0000256" key="1">
    <source>
        <dbReference type="SAM" id="MobiDB-lite"/>
    </source>
</evidence>
<dbReference type="EMBL" id="JAQNDO010000001">
    <property type="protein sequence ID" value="MDC0745430.1"/>
    <property type="molecule type" value="Genomic_DNA"/>
</dbReference>
<evidence type="ECO:0000256" key="2">
    <source>
        <dbReference type="SAM" id="Phobius"/>
    </source>
</evidence>
<dbReference type="RefSeq" id="WP_271922920.1">
    <property type="nucleotide sequence ID" value="NZ_JAQNDO010000001.1"/>
</dbReference>
<keyword evidence="4" id="KW-1185">Reference proteome</keyword>
<feature type="compositionally biased region" description="Basic and acidic residues" evidence="1">
    <location>
        <begin position="22"/>
        <end position="31"/>
    </location>
</feature>
<comment type="caution">
    <text evidence="3">The sequence shown here is derived from an EMBL/GenBank/DDBJ whole genome shotgun (WGS) entry which is preliminary data.</text>
</comment>
<accession>A0ABT5EUE2</accession>
<keyword evidence="2" id="KW-1133">Transmembrane helix</keyword>
<name>A0ABT5EUE2_9BACT</name>
<reference evidence="3 4" key="1">
    <citation type="submission" date="2022-11" db="EMBL/GenBank/DDBJ databases">
        <title>Minimal conservation of predation-associated metabolite biosynthetic gene clusters underscores biosynthetic potential of Myxococcota including descriptions for ten novel species: Archangium lansinium sp. nov., Myxococcus landrumus sp. nov., Nannocystis bai.</title>
        <authorList>
            <person name="Ahearne A."/>
            <person name="Stevens C."/>
            <person name="Dowd S."/>
        </authorList>
    </citation>
    <scope>NUCLEOTIDE SEQUENCE [LARGE SCALE GENOMIC DNA]</scope>
    <source>
        <strain evidence="3 4">RJM3</strain>
    </source>
</reference>
<feature type="transmembrane region" description="Helical" evidence="2">
    <location>
        <begin position="122"/>
        <end position="139"/>
    </location>
</feature>